<dbReference type="EMBL" id="FUXE01000010">
    <property type="protein sequence ID" value="SJZ77387.1"/>
    <property type="molecule type" value="Genomic_DNA"/>
</dbReference>
<dbReference type="AlphaFoldDB" id="A0A1T4NEF8"/>
<proteinExistence type="predicted"/>
<sequence length="67" mass="7792">MENENKLLYTCIKSSLLISKESNIYAKSFIHSLCMDIRNLCMGIRNLCMGIRNLCMDIHNLQIKKNI</sequence>
<dbReference type="STRING" id="29524.SAMN02745171_01083"/>
<organism evidence="1 2">
    <name type="scientific">Porphyromonas circumdentaria</name>
    <dbReference type="NCBI Taxonomy" id="29524"/>
    <lineage>
        <taxon>Bacteria</taxon>
        <taxon>Pseudomonadati</taxon>
        <taxon>Bacteroidota</taxon>
        <taxon>Bacteroidia</taxon>
        <taxon>Bacteroidales</taxon>
        <taxon>Porphyromonadaceae</taxon>
        <taxon>Porphyromonas</taxon>
    </lineage>
</organism>
<name>A0A1T4NEF8_9PORP</name>
<dbReference type="Proteomes" id="UP000190121">
    <property type="component" value="Unassembled WGS sequence"/>
</dbReference>
<accession>A0A1T4NEF8</accession>
<keyword evidence="2" id="KW-1185">Reference proteome</keyword>
<evidence type="ECO:0000313" key="1">
    <source>
        <dbReference type="EMBL" id="SJZ77387.1"/>
    </source>
</evidence>
<reference evidence="2" key="1">
    <citation type="submission" date="2017-02" db="EMBL/GenBank/DDBJ databases">
        <authorList>
            <person name="Varghese N."/>
            <person name="Submissions S."/>
        </authorList>
    </citation>
    <scope>NUCLEOTIDE SEQUENCE [LARGE SCALE GENOMIC DNA]</scope>
    <source>
        <strain evidence="2">ATCC 51356</strain>
    </source>
</reference>
<evidence type="ECO:0000313" key="2">
    <source>
        <dbReference type="Proteomes" id="UP000190121"/>
    </source>
</evidence>
<protein>
    <submittedName>
        <fullName evidence="1">Uncharacterized protein</fullName>
    </submittedName>
</protein>
<gene>
    <name evidence="1" type="ORF">SAMN02745171_01083</name>
</gene>